<gene>
    <name evidence="1" type="ORF">WMSIL1_LOCUS1636</name>
</gene>
<organism evidence="1 2">
    <name type="scientific">Hymenolepis diminuta</name>
    <name type="common">Rat tapeworm</name>
    <dbReference type="NCBI Taxonomy" id="6216"/>
    <lineage>
        <taxon>Eukaryota</taxon>
        <taxon>Metazoa</taxon>
        <taxon>Spiralia</taxon>
        <taxon>Lophotrochozoa</taxon>
        <taxon>Platyhelminthes</taxon>
        <taxon>Cestoda</taxon>
        <taxon>Eucestoda</taxon>
        <taxon>Cyclophyllidea</taxon>
        <taxon>Hymenolepididae</taxon>
        <taxon>Hymenolepis</taxon>
    </lineage>
</organism>
<protein>
    <submittedName>
        <fullName evidence="1">Uncharacterized protein</fullName>
    </submittedName>
</protein>
<dbReference type="EMBL" id="CABIJS010000036">
    <property type="protein sequence ID" value="VUZ40626.1"/>
    <property type="molecule type" value="Genomic_DNA"/>
</dbReference>
<accession>A0A564Y0F4</accession>
<name>A0A564Y0F4_HYMDI</name>
<reference evidence="1 2" key="1">
    <citation type="submission" date="2019-07" db="EMBL/GenBank/DDBJ databases">
        <authorList>
            <person name="Jastrzebski P J."/>
            <person name="Paukszto L."/>
            <person name="Jastrzebski P J."/>
        </authorList>
    </citation>
    <scope>NUCLEOTIDE SEQUENCE [LARGE SCALE GENOMIC DNA]</scope>
    <source>
        <strain evidence="1 2">WMS-il1</strain>
    </source>
</reference>
<dbReference type="Proteomes" id="UP000321570">
    <property type="component" value="Unassembled WGS sequence"/>
</dbReference>
<keyword evidence="2" id="KW-1185">Reference proteome</keyword>
<evidence type="ECO:0000313" key="2">
    <source>
        <dbReference type="Proteomes" id="UP000321570"/>
    </source>
</evidence>
<proteinExistence type="predicted"/>
<evidence type="ECO:0000313" key="1">
    <source>
        <dbReference type="EMBL" id="VUZ40626.1"/>
    </source>
</evidence>
<sequence length="60" mass="6858">MAAFSMLMKLVQLPIIPDPKYLRPLPSFLQLISNQASFLPALHVHRGPPNQLLHKDTPWE</sequence>
<dbReference type="AlphaFoldDB" id="A0A564Y0F4"/>